<sequence>MTKRMRRASQLSKEELTILSGVKTVDKDEAIHDFIDSRRLLGVSDRTVSHYKSTFSSIARDLTALEIEQNLVKLSENDC</sequence>
<accession>A0A430AKN8</accession>
<reference evidence="1 2" key="1">
    <citation type="submission" date="2017-05" db="EMBL/GenBank/DDBJ databases">
        <title>Vagococcus spp. assemblies.</title>
        <authorList>
            <person name="Gulvik C.A."/>
        </authorList>
    </citation>
    <scope>NUCLEOTIDE SEQUENCE [LARGE SCALE GENOMIC DNA]</scope>
    <source>
        <strain evidence="1 2">DSM 24756</strain>
    </source>
</reference>
<dbReference type="Proteomes" id="UP000288669">
    <property type="component" value="Unassembled WGS sequence"/>
</dbReference>
<name>A0A430AKN8_9ENTE</name>
<evidence type="ECO:0000313" key="1">
    <source>
        <dbReference type="EMBL" id="RSU08648.1"/>
    </source>
</evidence>
<organism evidence="1 2">
    <name type="scientific">Vagococcus entomophilus</name>
    <dbReference type="NCBI Taxonomy" id="1160095"/>
    <lineage>
        <taxon>Bacteria</taxon>
        <taxon>Bacillati</taxon>
        <taxon>Bacillota</taxon>
        <taxon>Bacilli</taxon>
        <taxon>Lactobacillales</taxon>
        <taxon>Enterococcaceae</taxon>
        <taxon>Vagococcus</taxon>
    </lineage>
</organism>
<evidence type="ECO:0000313" key="2">
    <source>
        <dbReference type="Proteomes" id="UP000288669"/>
    </source>
</evidence>
<comment type="caution">
    <text evidence="1">The sequence shown here is derived from an EMBL/GenBank/DDBJ whole genome shotgun (WGS) entry which is preliminary data.</text>
</comment>
<dbReference type="RefSeq" id="WP_126823448.1">
    <property type="nucleotide sequence ID" value="NZ_JBHLWU010000001.1"/>
</dbReference>
<keyword evidence="2" id="KW-1185">Reference proteome</keyword>
<dbReference type="AlphaFoldDB" id="A0A430AKN8"/>
<protein>
    <submittedName>
        <fullName evidence="1">Uncharacterized protein</fullName>
    </submittedName>
</protein>
<dbReference type="EMBL" id="NGJZ01000001">
    <property type="protein sequence ID" value="RSU08648.1"/>
    <property type="molecule type" value="Genomic_DNA"/>
</dbReference>
<proteinExistence type="predicted"/>
<gene>
    <name evidence="1" type="ORF">CBF30_05325</name>
</gene>